<name>A0D1D0_PARTE</name>
<dbReference type="Gene3D" id="1.10.510.10">
    <property type="entry name" value="Transferase(Phosphotransferase) domain 1"/>
    <property type="match status" value="1"/>
</dbReference>
<proteinExistence type="predicted"/>
<sequence>MIQSLLIKNPLQRLGASQRDADEIKDHPFLKQINWKDLLNRYSSLNIKQRKYKPPIPVINEDILNQEFDIPFDFILSADKSSAINYINGWSFVNNDFVQF</sequence>
<dbReference type="AlphaFoldDB" id="A0D1D0"/>
<dbReference type="HOGENOM" id="CLU_2311600_0_0_1"/>
<dbReference type="InterPro" id="IPR011009">
    <property type="entry name" value="Kinase-like_dom_sf"/>
</dbReference>
<protein>
    <recommendedName>
        <fullName evidence="3">AGC-kinase C-terminal domain-containing protein</fullName>
    </recommendedName>
</protein>
<dbReference type="OrthoDB" id="63267at2759"/>
<accession>A0D1D0</accession>
<evidence type="ECO:0000313" key="2">
    <source>
        <dbReference type="Proteomes" id="UP000000600"/>
    </source>
</evidence>
<keyword evidence="2" id="KW-1185">Reference proteome</keyword>
<dbReference type="GeneID" id="5030029"/>
<evidence type="ECO:0000313" key="1">
    <source>
        <dbReference type="EMBL" id="CAK76847.1"/>
    </source>
</evidence>
<dbReference type="Proteomes" id="UP000000600">
    <property type="component" value="Unassembled WGS sequence"/>
</dbReference>
<dbReference type="STRING" id="5888.A0D1D0"/>
<dbReference type="SUPFAM" id="SSF56112">
    <property type="entry name" value="Protein kinase-like (PK-like)"/>
    <property type="match status" value="1"/>
</dbReference>
<dbReference type="RefSeq" id="XP_001444244.1">
    <property type="nucleotide sequence ID" value="XM_001444207.1"/>
</dbReference>
<gene>
    <name evidence="1" type="ORF">GSPATT00012371001</name>
</gene>
<organism evidence="1 2">
    <name type="scientific">Paramecium tetraurelia</name>
    <dbReference type="NCBI Taxonomy" id="5888"/>
    <lineage>
        <taxon>Eukaryota</taxon>
        <taxon>Sar</taxon>
        <taxon>Alveolata</taxon>
        <taxon>Ciliophora</taxon>
        <taxon>Intramacronucleata</taxon>
        <taxon>Oligohymenophorea</taxon>
        <taxon>Peniculida</taxon>
        <taxon>Parameciidae</taxon>
        <taxon>Paramecium</taxon>
    </lineage>
</organism>
<dbReference type="EMBL" id="CT868252">
    <property type="protein sequence ID" value="CAK76847.1"/>
    <property type="molecule type" value="Genomic_DNA"/>
</dbReference>
<dbReference type="InParanoid" id="A0D1D0"/>
<dbReference type="KEGG" id="ptm:GSPATT00012371001"/>
<evidence type="ECO:0008006" key="3">
    <source>
        <dbReference type="Google" id="ProtNLM"/>
    </source>
</evidence>
<reference evidence="1 2" key="1">
    <citation type="journal article" date="2006" name="Nature">
        <title>Global trends of whole-genome duplications revealed by the ciliate Paramecium tetraurelia.</title>
        <authorList>
            <consortium name="Genoscope"/>
            <person name="Aury J.-M."/>
            <person name="Jaillon O."/>
            <person name="Duret L."/>
            <person name="Noel B."/>
            <person name="Jubin C."/>
            <person name="Porcel B.M."/>
            <person name="Segurens B."/>
            <person name="Daubin V."/>
            <person name="Anthouard V."/>
            <person name="Aiach N."/>
            <person name="Arnaiz O."/>
            <person name="Billaut A."/>
            <person name="Beisson J."/>
            <person name="Blanc I."/>
            <person name="Bouhouche K."/>
            <person name="Camara F."/>
            <person name="Duharcourt S."/>
            <person name="Guigo R."/>
            <person name="Gogendeau D."/>
            <person name="Katinka M."/>
            <person name="Keller A.-M."/>
            <person name="Kissmehl R."/>
            <person name="Klotz C."/>
            <person name="Koll F."/>
            <person name="Le Moue A."/>
            <person name="Lepere C."/>
            <person name="Malinsky S."/>
            <person name="Nowacki M."/>
            <person name="Nowak J.K."/>
            <person name="Plattner H."/>
            <person name="Poulain J."/>
            <person name="Ruiz F."/>
            <person name="Serrano V."/>
            <person name="Zagulski M."/>
            <person name="Dessen P."/>
            <person name="Betermier M."/>
            <person name="Weissenbach J."/>
            <person name="Scarpelli C."/>
            <person name="Schachter V."/>
            <person name="Sperling L."/>
            <person name="Meyer E."/>
            <person name="Cohen J."/>
            <person name="Wincker P."/>
        </authorList>
    </citation>
    <scope>NUCLEOTIDE SEQUENCE [LARGE SCALE GENOMIC DNA]</scope>
    <source>
        <strain evidence="1 2">Stock d4-2</strain>
    </source>
</reference>